<comment type="caution">
    <text evidence="10">The sequence shown here is derived from an EMBL/GenBank/DDBJ whole genome shotgun (WGS) entry which is preliminary data.</text>
</comment>
<evidence type="ECO:0000256" key="5">
    <source>
        <dbReference type="ARBA" id="ARBA00022741"/>
    </source>
</evidence>
<dbReference type="InterPro" id="IPR000550">
    <property type="entry name" value="Hppk"/>
</dbReference>
<keyword evidence="8" id="KW-0289">Folate biosynthesis</keyword>
<accession>A0AAJ2YZL1</accession>
<evidence type="ECO:0000256" key="1">
    <source>
        <dbReference type="ARBA" id="ARBA00000198"/>
    </source>
</evidence>
<dbReference type="Gene3D" id="3.30.70.560">
    <property type="entry name" value="7,8-Dihydro-6-hydroxymethylpterin-pyrophosphokinase HPPK"/>
    <property type="match status" value="1"/>
</dbReference>
<gene>
    <name evidence="10" type="primary">folK</name>
    <name evidence="10" type="ORF">GTU77_09340</name>
</gene>
<keyword evidence="5" id="KW-0547">Nucleotide-binding</keyword>
<organism evidence="10 11">
    <name type="scientific">Weissella confusa</name>
    <name type="common">Lactobacillus confusus</name>
    <dbReference type="NCBI Taxonomy" id="1583"/>
    <lineage>
        <taxon>Bacteria</taxon>
        <taxon>Bacillati</taxon>
        <taxon>Bacillota</taxon>
        <taxon>Bacilli</taxon>
        <taxon>Lactobacillales</taxon>
        <taxon>Lactobacillaceae</taxon>
        <taxon>Weissella</taxon>
    </lineage>
</organism>
<evidence type="ECO:0000256" key="7">
    <source>
        <dbReference type="ARBA" id="ARBA00022840"/>
    </source>
</evidence>
<dbReference type="PANTHER" id="PTHR43071:SF1">
    <property type="entry name" value="2-AMINO-4-HYDROXY-6-HYDROXYMETHYLDIHYDROPTERIDINE PYROPHOSPHOKINASE"/>
    <property type="match status" value="1"/>
</dbReference>
<dbReference type="EC" id="2.7.6.3" evidence="3"/>
<dbReference type="InterPro" id="IPR035907">
    <property type="entry name" value="Hppk_sf"/>
</dbReference>
<comment type="catalytic activity">
    <reaction evidence="1">
        <text>6-hydroxymethyl-7,8-dihydropterin + ATP = (7,8-dihydropterin-6-yl)methyl diphosphate + AMP + H(+)</text>
        <dbReference type="Rhea" id="RHEA:11412"/>
        <dbReference type="ChEBI" id="CHEBI:15378"/>
        <dbReference type="ChEBI" id="CHEBI:30616"/>
        <dbReference type="ChEBI" id="CHEBI:44841"/>
        <dbReference type="ChEBI" id="CHEBI:72950"/>
        <dbReference type="ChEBI" id="CHEBI:456215"/>
        <dbReference type="EC" id="2.7.6.3"/>
    </reaction>
</comment>
<evidence type="ECO:0000313" key="10">
    <source>
        <dbReference type="EMBL" id="NBA12402.1"/>
    </source>
</evidence>
<dbReference type="GO" id="GO:0003848">
    <property type="term" value="F:2-amino-4-hydroxy-6-hydroxymethyldihydropteridine diphosphokinase activity"/>
    <property type="evidence" value="ECO:0007669"/>
    <property type="project" value="UniProtKB-EC"/>
</dbReference>
<dbReference type="EMBL" id="JAAAMQ010000027">
    <property type="protein sequence ID" value="NBA12402.1"/>
    <property type="molecule type" value="Genomic_DNA"/>
</dbReference>
<reference evidence="10" key="1">
    <citation type="submission" date="2020-01" db="EMBL/GenBank/DDBJ databases">
        <title>First Reported Case and Whole Genome of Weissella confusa in an Equid.</title>
        <authorList>
            <person name="Little S.V."/>
            <person name="Lawhon S.D."/>
        </authorList>
    </citation>
    <scope>NUCLEOTIDE SEQUENCE</scope>
    <source>
        <strain evidence="10">718955</strain>
    </source>
</reference>
<dbReference type="GO" id="GO:0016301">
    <property type="term" value="F:kinase activity"/>
    <property type="evidence" value="ECO:0007669"/>
    <property type="project" value="UniProtKB-KW"/>
</dbReference>
<dbReference type="PROSITE" id="PS00794">
    <property type="entry name" value="HPPK"/>
    <property type="match status" value="1"/>
</dbReference>
<evidence type="ECO:0000256" key="6">
    <source>
        <dbReference type="ARBA" id="ARBA00022777"/>
    </source>
</evidence>
<sequence length="161" mass="18245">MTTVYLSAGSNIGDRKAHLQEAVDILKTEKNIRHVVVSGLYQTEPVGPVVQDDFLNIAVRLETDLAPTELLTLLHQIELAGKRERVIHWGPRTIDLDIIWFGTDVIDTTELQVPHAEMVNRLFVLAPLLEVVSEQRRQEVEDLIQATTDVKQVERIGEFWG</sequence>
<dbReference type="SUPFAM" id="SSF55083">
    <property type="entry name" value="6-hydroxymethyl-7,8-dihydropterin pyrophosphokinase, HPPK"/>
    <property type="match status" value="1"/>
</dbReference>
<evidence type="ECO:0000313" key="11">
    <source>
        <dbReference type="Proteomes" id="UP000719917"/>
    </source>
</evidence>
<keyword evidence="4 10" id="KW-0808">Transferase</keyword>
<keyword evidence="6" id="KW-0418">Kinase</keyword>
<dbReference type="PANTHER" id="PTHR43071">
    <property type="entry name" value="2-AMINO-4-HYDROXY-6-HYDROXYMETHYLDIHYDROPTERIDINE PYROPHOSPHOKINASE"/>
    <property type="match status" value="1"/>
</dbReference>
<evidence type="ECO:0000256" key="8">
    <source>
        <dbReference type="ARBA" id="ARBA00022909"/>
    </source>
</evidence>
<dbReference type="AlphaFoldDB" id="A0AAJ2YZL1"/>
<evidence type="ECO:0000256" key="2">
    <source>
        <dbReference type="ARBA" id="ARBA00005051"/>
    </source>
</evidence>
<keyword evidence="7" id="KW-0067">ATP-binding</keyword>
<evidence type="ECO:0000259" key="9">
    <source>
        <dbReference type="PROSITE" id="PS00794"/>
    </source>
</evidence>
<comment type="pathway">
    <text evidence="2">Cofactor biosynthesis; tetrahydrofolate biosynthesis; 2-amino-4-hydroxy-6-hydroxymethyl-7,8-dihydropteridine diphosphate from 7,8-dihydroneopterin triphosphate: step 4/4.</text>
</comment>
<dbReference type="Pfam" id="PF01288">
    <property type="entry name" value="HPPK"/>
    <property type="match status" value="1"/>
</dbReference>
<dbReference type="CDD" id="cd00483">
    <property type="entry name" value="HPPK"/>
    <property type="match status" value="1"/>
</dbReference>
<protein>
    <recommendedName>
        <fullName evidence="3">2-amino-4-hydroxy-6-hydroxymethyldihydropteridine diphosphokinase</fullName>
        <ecNumber evidence="3">2.7.6.3</ecNumber>
    </recommendedName>
</protein>
<dbReference type="RefSeq" id="WP_161691538.1">
    <property type="nucleotide sequence ID" value="NZ_JAAAMQ010000027.1"/>
</dbReference>
<dbReference type="NCBIfam" id="TIGR01498">
    <property type="entry name" value="folK"/>
    <property type="match status" value="1"/>
</dbReference>
<proteinExistence type="predicted"/>
<evidence type="ECO:0000256" key="3">
    <source>
        <dbReference type="ARBA" id="ARBA00013253"/>
    </source>
</evidence>
<name>A0AAJ2YZL1_WEICO</name>
<dbReference type="GO" id="GO:0005524">
    <property type="term" value="F:ATP binding"/>
    <property type="evidence" value="ECO:0007669"/>
    <property type="project" value="UniProtKB-KW"/>
</dbReference>
<feature type="domain" description="7,8-dihydro-6-hydroxymethylpterin-pyrophosphokinase" evidence="9">
    <location>
        <begin position="88"/>
        <end position="99"/>
    </location>
</feature>
<evidence type="ECO:0000256" key="4">
    <source>
        <dbReference type="ARBA" id="ARBA00022679"/>
    </source>
</evidence>
<dbReference type="GO" id="GO:0046656">
    <property type="term" value="P:folic acid biosynthetic process"/>
    <property type="evidence" value="ECO:0007669"/>
    <property type="project" value="UniProtKB-KW"/>
</dbReference>
<dbReference type="Proteomes" id="UP000719917">
    <property type="component" value="Unassembled WGS sequence"/>
</dbReference>